<dbReference type="CDD" id="cd06225">
    <property type="entry name" value="HAMP"/>
    <property type="match status" value="1"/>
</dbReference>
<dbReference type="PROSITE" id="PS50885">
    <property type="entry name" value="HAMP"/>
    <property type="match status" value="1"/>
</dbReference>
<gene>
    <name evidence="10" type="ORF">GCM10008938_45910</name>
</gene>
<evidence type="ECO:0000256" key="5">
    <source>
        <dbReference type="ARBA" id="ARBA00022679"/>
    </source>
</evidence>
<keyword evidence="4" id="KW-0597">Phosphoprotein</keyword>
<keyword evidence="5" id="KW-0808">Transferase</keyword>
<dbReference type="SUPFAM" id="SSF47384">
    <property type="entry name" value="Homodimeric domain of signal transducing histidine kinase"/>
    <property type="match status" value="1"/>
</dbReference>
<evidence type="ECO:0000256" key="4">
    <source>
        <dbReference type="ARBA" id="ARBA00022553"/>
    </source>
</evidence>
<keyword evidence="7" id="KW-0472">Membrane</keyword>
<evidence type="ECO:0000259" key="9">
    <source>
        <dbReference type="PROSITE" id="PS50885"/>
    </source>
</evidence>
<feature type="domain" description="Histidine kinase" evidence="8">
    <location>
        <begin position="145"/>
        <end position="356"/>
    </location>
</feature>
<dbReference type="PRINTS" id="PR00344">
    <property type="entry name" value="BCTRLSENSOR"/>
</dbReference>
<evidence type="ECO:0000256" key="6">
    <source>
        <dbReference type="ARBA" id="ARBA00022777"/>
    </source>
</evidence>
<dbReference type="SMART" id="SM00387">
    <property type="entry name" value="HATPase_c"/>
    <property type="match status" value="1"/>
</dbReference>
<evidence type="ECO:0000256" key="7">
    <source>
        <dbReference type="SAM" id="Phobius"/>
    </source>
</evidence>
<dbReference type="CDD" id="cd00082">
    <property type="entry name" value="HisKA"/>
    <property type="match status" value="1"/>
</dbReference>
<feature type="transmembrane region" description="Helical" evidence="7">
    <location>
        <begin position="60"/>
        <end position="79"/>
    </location>
</feature>
<dbReference type="SMART" id="SM00304">
    <property type="entry name" value="HAMP"/>
    <property type="match status" value="1"/>
</dbReference>
<comment type="caution">
    <text evidence="10">The sequence shown here is derived from an EMBL/GenBank/DDBJ whole genome shotgun (WGS) entry which is preliminary data.</text>
</comment>
<dbReference type="InterPro" id="IPR003660">
    <property type="entry name" value="HAMP_dom"/>
</dbReference>
<dbReference type="InterPro" id="IPR003594">
    <property type="entry name" value="HATPase_dom"/>
</dbReference>
<sequence>MLLTGAMLLSSLSVMVLILFVVRTELHLVVQSLPAGVRQVFEQRWQALQQGTDPTLDFDLPWYVLVMLLLPLLLLFWLWKKVQQHLVRPLQQVSRAARTLAQGNLRITGLNPTGSGEVGQLQQDVQHLSQQLQHLQQEREYSTAAIAHELRTPLAVLQARLQAHLDQVLPLDDEAVGLLLQQVLALGRLTEDLRILSLSEVGQLDLKPEVLDLKAWVQGWHAGTALHLQGSIELVLPRAPLQVRVDASRLRQILGNLCQNAAVHGGSHGIQIHLQQDGPFACLQVLDQGPGFPAGEEERVFQRYHRTDASRSRHTGGSGLGLSVVKSLVELHGGRVQATNRPEGGACVMVWLPLHM</sequence>
<name>A0ABQ2DDY7_9DEIO</name>
<comment type="subcellular location">
    <subcellularLocation>
        <location evidence="2">Membrane</location>
    </subcellularLocation>
</comment>
<protein>
    <recommendedName>
        <fullName evidence="3">histidine kinase</fullName>
        <ecNumber evidence="3">2.7.13.3</ecNumber>
    </recommendedName>
</protein>
<organism evidence="10 11">
    <name type="scientific">Deinococcus roseus</name>
    <dbReference type="NCBI Taxonomy" id="392414"/>
    <lineage>
        <taxon>Bacteria</taxon>
        <taxon>Thermotogati</taxon>
        <taxon>Deinococcota</taxon>
        <taxon>Deinococci</taxon>
        <taxon>Deinococcales</taxon>
        <taxon>Deinococcaceae</taxon>
        <taxon>Deinococcus</taxon>
    </lineage>
</organism>
<dbReference type="Gene3D" id="1.10.287.130">
    <property type="match status" value="1"/>
</dbReference>
<keyword evidence="7" id="KW-1133">Transmembrane helix</keyword>
<dbReference type="EMBL" id="BMOD01000030">
    <property type="protein sequence ID" value="GGJ54638.1"/>
    <property type="molecule type" value="Genomic_DNA"/>
</dbReference>
<dbReference type="SUPFAM" id="SSF158472">
    <property type="entry name" value="HAMP domain-like"/>
    <property type="match status" value="1"/>
</dbReference>
<evidence type="ECO:0000313" key="10">
    <source>
        <dbReference type="EMBL" id="GGJ54638.1"/>
    </source>
</evidence>
<dbReference type="InterPro" id="IPR004358">
    <property type="entry name" value="Sig_transdc_His_kin-like_C"/>
</dbReference>
<dbReference type="SUPFAM" id="SSF55874">
    <property type="entry name" value="ATPase domain of HSP90 chaperone/DNA topoisomerase II/histidine kinase"/>
    <property type="match status" value="1"/>
</dbReference>
<comment type="catalytic activity">
    <reaction evidence="1">
        <text>ATP + protein L-histidine = ADP + protein N-phospho-L-histidine.</text>
        <dbReference type="EC" id="2.7.13.3"/>
    </reaction>
</comment>
<dbReference type="Pfam" id="PF02518">
    <property type="entry name" value="HATPase_c"/>
    <property type="match status" value="1"/>
</dbReference>
<keyword evidence="6" id="KW-0418">Kinase</keyword>
<dbReference type="PROSITE" id="PS50109">
    <property type="entry name" value="HIS_KIN"/>
    <property type="match status" value="1"/>
</dbReference>
<dbReference type="Proteomes" id="UP000632222">
    <property type="component" value="Unassembled WGS sequence"/>
</dbReference>
<dbReference type="Pfam" id="PF00512">
    <property type="entry name" value="HisKA"/>
    <property type="match status" value="1"/>
</dbReference>
<dbReference type="Pfam" id="PF00672">
    <property type="entry name" value="HAMP"/>
    <property type="match status" value="1"/>
</dbReference>
<dbReference type="EC" id="2.7.13.3" evidence="3"/>
<evidence type="ECO:0000256" key="1">
    <source>
        <dbReference type="ARBA" id="ARBA00000085"/>
    </source>
</evidence>
<accession>A0ABQ2DDY7</accession>
<evidence type="ECO:0000259" key="8">
    <source>
        <dbReference type="PROSITE" id="PS50109"/>
    </source>
</evidence>
<evidence type="ECO:0000256" key="2">
    <source>
        <dbReference type="ARBA" id="ARBA00004370"/>
    </source>
</evidence>
<evidence type="ECO:0000256" key="3">
    <source>
        <dbReference type="ARBA" id="ARBA00012438"/>
    </source>
</evidence>
<evidence type="ECO:0000313" key="11">
    <source>
        <dbReference type="Proteomes" id="UP000632222"/>
    </source>
</evidence>
<dbReference type="PANTHER" id="PTHR43547:SF2">
    <property type="entry name" value="HYBRID SIGNAL TRANSDUCTION HISTIDINE KINASE C"/>
    <property type="match status" value="1"/>
</dbReference>
<dbReference type="SMART" id="SM00388">
    <property type="entry name" value="HisKA"/>
    <property type="match status" value="1"/>
</dbReference>
<dbReference type="InterPro" id="IPR003661">
    <property type="entry name" value="HisK_dim/P_dom"/>
</dbReference>
<dbReference type="Gene3D" id="3.30.565.10">
    <property type="entry name" value="Histidine kinase-like ATPase, C-terminal domain"/>
    <property type="match status" value="1"/>
</dbReference>
<reference evidence="11" key="1">
    <citation type="journal article" date="2019" name="Int. J. Syst. Evol. Microbiol.">
        <title>The Global Catalogue of Microorganisms (GCM) 10K type strain sequencing project: providing services to taxonomists for standard genome sequencing and annotation.</title>
        <authorList>
            <consortium name="The Broad Institute Genomics Platform"/>
            <consortium name="The Broad Institute Genome Sequencing Center for Infectious Disease"/>
            <person name="Wu L."/>
            <person name="Ma J."/>
        </authorList>
    </citation>
    <scope>NUCLEOTIDE SEQUENCE [LARGE SCALE GENOMIC DNA]</scope>
    <source>
        <strain evidence="11">JCM 14370</strain>
    </source>
</reference>
<dbReference type="InterPro" id="IPR036097">
    <property type="entry name" value="HisK_dim/P_sf"/>
</dbReference>
<dbReference type="InterPro" id="IPR005467">
    <property type="entry name" value="His_kinase_dom"/>
</dbReference>
<proteinExistence type="predicted"/>
<keyword evidence="11" id="KW-1185">Reference proteome</keyword>
<dbReference type="Gene3D" id="6.10.340.10">
    <property type="match status" value="1"/>
</dbReference>
<dbReference type="CDD" id="cd00075">
    <property type="entry name" value="HATPase"/>
    <property type="match status" value="1"/>
</dbReference>
<dbReference type="PANTHER" id="PTHR43547">
    <property type="entry name" value="TWO-COMPONENT HISTIDINE KINASE"/>
    <property type="match status" value="1"/>
</dbReference>
<keyword evidence="7" id="KW-0812">Transmembrane</keyword>
<feature type="domain" description="HAMP" evidence="9">
    <location>
        <begin position="84"/>
        <end position="137"/>
    </location>
</feature>
<dbReference type="InterPro" id="IPR036890">
    <property type="entry name" value="HATPase_C_sf"/>
</dbReference>